<dbReference type="Proteomes" id="UP000280307">
    <property type="component" value="Unassembled WGS sequence"/>
</dbReference>
<comment type="caution">
    <text evidence="1">The sequence shown here is derived from an EMBL/GenBank/DDBJ whole genome shotgun (WGS) entry which is preliminary data.</text>
</comment>
<dbReference type="EMBL" id="RSAS01000530">
    <property type="protein sequence ID" value="RRR70353.1"/>
    <property type="molecule type" value="Genomic_DNA"/>
</dbReference>
<organism evidence="1 2">
    <name type="scientific">Candidatus Viridilinea halotolerans</name>
    <dbReference type="NCBI Taxonomy" id="2491704"/>
    <lineage>
        <taxon>Bacteria</taxon>
        <taxon>Bacillati</taxon>
        <taxon>Chloroflexota</taxon>
        <taxon>Chloroflexia</taxon>
        <taxon>Chloroflexales</taxon>
        <taxon>Chloroflexineae</taxon>
        <taxon>Oscillochloridaceae</taxon>
        <taxon>Candidatus Viridilinea</taxon>
    </lineage>
</organism>
<name>A0A426TXB3_9CHLR</name>
<gene>
    <name evidence="1" type="primary">brxC</name>
    <name evidence="1" type="ORF">EI684_13475</name>
</gene>
<evidence type="ECO:0000313" key="2">
    <source>
        <dbReference type="Proteomes" id="UP000280307"/>
    </source>
</evidence>
<dbReference type="AlphaFoldDB" id="A0A426TXB3"/>
<dbReference type="InterPro" id="IPR047679">
    <property type="entry name" value="BREX_BrxC"/>
</dbReference>
<protein>
    <submittedName>
        <fullName evidence="1">BREX system P-loop protein BrxC</fullName>
    </submittedName>
</protein>
<sequence length="1153" mass="124695">MTTNREVFAIDPTLRSIPNDGVAKVVEPRTPAEYEVLRYELASFVCDGEYRQGMERILTTYLANLARPAQPAVWVSGFYGSGKSHFVRVLEYLWRDIAFPDGATARGLTQVPAELGDLLLELSRAGRQHGGLWSAAGTLGAGAGSVRLAMLAILFRSAQLPEQYAPARFVIWLKQNNYFAPFAQALSADGKDLIRELNSLYVSPFIARALLAADPGFATSEAEVRKLLREQFPVMPEISDDQFLQTIEDVLALQTNEAGVTPCTLFIFDELQQFIGEDAERTLHVQNIVEACSARFGSKLLFVATGQAALQATPQLSKLQGRFTVRVQLSDTDVEQVVRQVVLRKQPARVAELEGVLEGASGEISRHLGGTSIAARSSDRDVLVADYPLLPTRRRFWEAVLRAVDSAGMAGQLRTQLRIVHEATQRVAAAPLGTVVAGDFIYGQIKTNMLQSGTLSREIDVMIEELAADSAAGALGVRLCGLIFLIGKLPDSGPSATGLRATATNLADLLVEDLAGGSDDLRQRVPLLLDDLVSRGKLLQVGQEYRLQTRESAEWEHDFRHRRARIHADDSRLASDRDAELRKAFTAATRGLAFAQGASRTKRDFTLFFEGDPPPPRSDSVPVWVRSEWNTSEATVRADAQRAGTDSPIVFVLLPRRDADALKNRLANLAAAQETIQTRPAPATAGGIEARNAMSSKADTERRHFDLLIQQVIAGARVFAGGGNELSEGSLDATLRLAVEGALDRLFPDFALADHAQWGRVFERAATGSPDPLSAIGYQGEVEQHQVCRLIRSYVGVSGKRGSEVRQKFKGEGYGWPQDAIDGALLTLVGAGSVHARRNGHAVRLADLQRSQIGQTEFVSEGVPISAPQKIAVRALLATLGVPNLRPGEELTAVSRMLEQLATLADEAGGAPPLPERPATRLLTELAALSGNEQFVAVYEQRAALQALFTAWQAQREQIAARKPAWEQVQQLQQATAGLPAAEQALEQIAALKAQRGLLAEPDAVPALIATLSAALRDALNTACAQLQQVRAQELATLDAAAEWQRLAAAQRQSLIARCGLAQLSAPAVGSVAELLASAAATPPSHFEREAHAFPGRVAAAREEAARLLAPQAVTVRLVRRTLAGQHEIEQYLQELRTQLEAAAADGRSVIVL</sequence>
<proteinExistence type="predicted"/>
<dbReference type="NCBIfam" id="NF033441">
    <property type="entry name" value="BREX_BrxC"/>
    <property type="match status" value="1"/>
</dbReference>
<evidence type="ECO:0000313" key="1">
    <source>
        <dbReference type="EMBL" id="RRR70353.1"/>
    </source>
</evidence>
<reference evidence="1 2" key="1">
    <citation type="submission" date="2018-12" db="EMBL/GenBank/DDBJ databases">
        <title>Genome Sequence of Candidatus Viridilinea halotolerans isolated from saline sulfide-rich spring.</title>
        <authorList>
            <person name="Grouzdev D.S."/>
            <person name="Burganskaya E.I."/>
            <person name="Krutkina M.S."/>
            <person name="Sukhacheva M.V."/>
            <person name="Gorlenko V.M."/>
        </authorList>
    </citation>
    <scope>NUCLEOTIDE SEQUENCE [LARGE SCALE GENOMIC DNA]</scope>
    <source>
        <strain evidence="1">Chok-6</strain>
    </source>
</reference>
<accession>A0A426TXB3</accession>